<evidence type="ECO:0000313" key="2">
    <source>
        <dbReference type="EMBL" id="KAJ3835215.1"/>
    </source>
</evidence>
<accession>A0AA38UAV1</accession>
<dbReference type="PANTHER" id="PTHR37542:SF3">
    <property type="entry name" value="PRION-INHIBITION AND PROPAGATION HELO DOMAIN-CONTAINING PROTEIN"/>
    <property type="match status" value="1"/>
</dbReference>
<dbReference type="AlphaFoldDB" id="A0AA38UAV1"/>
<sequence length="492" mass="56769">MDVLGNTKDAIELLTLLYRKYSDYQDADETIKSICTRLDGVQVRLELFEEYLLRAESNLRFRHKQILVKSLEKVTDILHDLSERLPDPITVPRKIAWVAWGKRRVEGLLGDLDTWDYDSQRTIFTYDMLNRIRGHDLLYERLFKTGDRSLAATLSLSRRIHSSNSDAQGPNLAIPLSTIDFDPLEFCHRYLAKLDSELVYMEALTHQRYANDEEEKQAIERTKRIAEVFHSSDLPAMHLLSCQGIAKYHSDRPLRQRVADYHLVYTIPESDVGIGNLNWDSLVPTLKTALDDEISMSLEDRFRIATEITMAVMEIHAAGWVHKNIRSDNVLMFYDKTKKAAIGRTAHIGTAYLVGFGGARPQTYGSANYAEIDLVRRRYHHPERKGTLVKRFDIRHDMYSLGVVLIELGHRRQLYEISSDDERGVEEDHTNLVEFAHGLADIMGTKYANAALTCLTKSTEKEKTMDVLREEFYDDVLLPLKHMFEGLKFQRV</sequence>
<dbReference type="PROSITE" id="PS50011">
    <property type="entry name" value="PROTEIN_KINASE_DOM"/>
    <property type="match status" value="1"/>
</dbReference>
<dbReference type="Gene3D" id="1.10.510.10">
    <property type="entry name" value="Transferase(Phosphotransferase) domain 1"/>
    <property type="match status" value="1"/>
</dbReference>
<dbReference type="InterPro" id="IPR000719">
    <property type="entry name" value="Prot_kinase_dom"/>
</dbReference>
<evidence type="ECO:0000313" key="3">
    <source>
        <dbReference type="Proteomes" id="UP001163846"/>
    </source>
</evidence>
<organism evidence="2 3">
    <name type="scientific">Lentinula raphanica</name>
    <dbReference type="NCBI Taxonomy" id="153919"/>
    <lineage>
        <taxon>Eukaryota</taxon>
        <taxon>Fungi</taxon>
        <taxon>Dikarya</taxon>
        <taxon>Basidiomycota</taxon>
        <taxon>Agaricomycotina</taxon>
        <taxon>Agaricomycetes</taxon>
        <taxon>Agaricomycetidae</taxon>
        <taxon>Agaricales</taxon>
        <taxon>Marasmiineae</taxon>
        <taxon>Omphalotaceae</taxon>
        <taxon>Lentinula</taxon>
    </lineage>
</organism>
<protein>
    <recommendedName>
        <fullName evidence="1">Protein kinase domain-containing protein</fullName>
    </recommendedName>
</protein>
<dbReference type="GO" id="GO:0004672">
    <property type="term" value="F:protein kinase activity"/>
    <property type="evidence" value="ECO:0007669"/>
    <property type="project" value="InterPro"/>
</dbReference>
<comment type="caution">
    <text evidence="2">The sequence shown here is derived from an EMBL/GenBank/DDBJ whole genome shotgun (WGS) entry which is preliminary data.</text>
</comment>
<reference evidence="2" key="1">
    <citation type="submission" date="2022-08" db="EMBL/GenBank/DDBJ databases">
        <authorList>
            <consortium name="DOE Joint Genome Institute"/>
            <person name="Min B."/>
            <person name="Riley R."/>
            <person name="Sierra-Patev S."/>
            <person name="Naranjo-Ortiz M."/>
            <person name="Looney B."/>
            <person name="Konkel Z."/>
            <person name="Slot J.C."/>
            <person name="Sakamoto Y."/>
            <person name="Steenwyk J.L."/>
            <person name="Rokas A."/>
            <person name="Carro J."/>
            <person name="Camarero S."/>
            <person name="Ferreira P."/>
            <person name="Molpeceres G."/>
            <person name="Ruiz-Duenas F.J."/>
            <person name="Serrano A."/>
            <person name="Henrissat B."/>
            <person name="Drula E."/>
            <person name="Hughes K.W."/>
            <person name="Mata J.L."/>
            <person name="Ishikawa N.K."/>
            <person name="Vargas-Isla R."/>
            <person name="Ushijima S."/>
            <person name="Smith C.A."/>
            <person name="Ahrendt S."/>
            <person name="Andreopoulos W."/>
            <person name="He G."/>
            <person name="Labutti K."/>
            <person name="Lipzen A."/>
            <person name="Ng V."/>
            <person name="Sandor L."/>
            <person name="Barry K."/>
            <person name="Martinez A.T."/>
            <person name="Xiao Y."/>
            <person name="Gibbons J.G."/>
            <person name="Terashima K."/>
            <person name="Hibbett D.S."/>
            <person name="Grigoriev I.V."/>
        </authorList>
    </citation>
    <scope>NUCLEOTIDE SEQUENCE</scope>
    <source>
        <strain evidence="2">TFB9207</strain>
    </source>
</reference>
<evidence type="ECO:0000259" key="1">
    <source>
        <dbReference type="PROSITE" id="PS50011"/>
    </source>
</evidence>
<dbReference type="InterPro" id="IPR011009">
    <property type="entry name" value="Kinase-like_dom_sf"/>
</dbReference>
<keyword evidence="3" id="KW-1185">Reference proteome</keyword>
<dbReference type="GO" id="GO:0005524">
    <property type="term" value="F:ATP binding"/>
    <property type="evidence" value="ECO:0007669"/>
    <property type="project" value="InterPro"/>
</dbReference>
<name>A0AA38UAV1_9AGAR</name>
<dbReference type="PANTHER" id="PTHR37542">
    <property type="entry name" value="HELO DOMAIN-CONTAINING PROTEIN-RELATED"/>
    <property type="match status" value="1"/>
</dbReference>
<dbReference type="Proteomes" id="UP001163846">
    <property type="component" value="Unassembled WGS sequence"/>
</dbReference>
<gene>
    <name evidence="2" type="ORF">F5878DRAFT_567501</name>
</gene>
<proteinExistence type="predicted"/>
<feature type="domain" description="Protein kinase" evidence="1">
    <location>
        <begin position="139"/>
        <end position="473"/>
    </location>
</feature>
<dbReference type="EMBL" id="MU806434">
    <property type="protein sequence ID" value="KAJ3835215.1"/>
    <property type="molecule type" value="Genomic_DNA"/>
</dbReference>
<dbReference type="SUPFAM" id="SSF56112">
    <property type="entry name" value="Protein kinase-like (PK-like)"/>
    <property type="match status" value="1"/>
</dbReference>